<dbReference type="EMBL" id="MTHB01000032">
    <property type="protein sequence ID" value="OXC79705.1"/>
    <property type="molecule type" value="Genomic_DNA"/>
</dbReference>
<feature type="transmembrane region" description="Helical" evidence="1">
    <location>
        <begin position="24"/>
        <end position="45"/>
    </location>
</feature>
<evidence type="ECO:0000313" key="3">
    <source>
        <dbReference type="Proteomes" id="UP000214720"/>
    </source>
</evidence>
<protein>
    <submittedName>
        <fullName evidence="2">Uncharacterized protein</fullName>
    </submittedName>
</protein>
<organism evidence="2 3">
    <name type="scientific">Caballeronia sordidicola</name>
    <name type="common">Burkholderia sordidicola</name>
    <dbReference type="NCBI Taxonomy" id="196367"/>
    <lineage>
        <taxon>Bacteria</taxon>
        <taxon>Pseudomonadati</taxon>
        <taxon>Pseudomonadota</taxon>
        <taxon>Betaproteobacteria</taxon>
        <taxon>Burkholderiales</taxon>
        <taxon>Burkholderiaceae</taxon>
        <taxon>Caballeronia</taxon>
    </lineage>
</organism>
<sequence length="57" mass="6389">MGATLEALIEKYWVRTVSSKFDPFLATFIPVTSGAGIAVLVLLSLRMIAAWRRRHAR</sequence>
<name>A0A226X890_CABSO</name>
<keyword evidence="1" id="KW-0812">Transmembrane</keyword>
<evidence type="ECO:0000256" key="1">
    <source>
        <dbReference type="SAM" id="Phobius"/>
    </source>
</evidence>
<keyword evidence="1" id="KW-1133">Transmembrane helix</keyword>
<dbReference type="Proteomes" id="UP000214720">
    <property type="component" value="Unassembled WGS sequence"/>
</dbReference>
<accession>A0A226X890</accession>
<comment type="caution">
    <text evidence="2">The sequence shown here is derived from an EMBL/GenBank/DDBJ whole genome shotgun (WGS) entry which is preliminary data.</text>
</comment>
<dbReference type="AlphaFoldDB" id="A0A226X890"/>
<evidence type="ECO:0000313" key="2">
    <source>
        <dbReference type="EMBL" id="OXC79705.1"/>
    </source>
</evidence>
<keyword evidence="1" id="KW-0472">Membrane</keyword>
<reference evidence="3" key="1">
    <citation type="submission" date="2017-01" db="EMBL/GenBank/DDBJ databases">
        <title>Genome Analysis of Deinococcus marmoris KOPRI26562.</title>
        <authorList>
            <person name="Kim J.H."/>
            <person name="Oh H.-M."/>
        </authorList>
    </citation>
    <scope>NUCLEOTIDE SEQUENCE [LARGE SCALE GENOMIC DNA]</scope>
    <source>
        <strain evidence="3">PAMC 26633</strain>
    </source>
</reference>
<proteinExistence type="predicted"/>
<gene>
    <name evidence="2" type="ORF">BSU04_05490</name>
</gene>